<gene>
    <name evidence="2" type="ORF">GCM10011498_10250</name>
</gene>
<reference evidence="2" key="1">
    <citation type="journal article" date="2014" name="Int. J. Syst. Evol. Microbiol.">
        <title>Complete genome sequence of Corynebacterium casei LMG S-19264T (=DSM 44701T), isolated from a smear-ripened cheese.</title>
        <authorList>
            <consortium name="US DOE Joint Genome Institute (JGI-PGF)"/>
            <person name="Walter F."/>
            <person name="Albersmeier A."/>
            <person name="Kalinowski J."/>
            <person name="Ruckert C."/>
        </authorList>
    </citation>
    <scope>NUCLEOTIDE SEQUENCE</scope>
    <source>
        <strain evidence="2">CGMCC 1.15880</strain>
    </source>
</reference>
<evidence type="ECO:0000313" key="2">
    <source>
        <dbReference type="EMBL" id="GGA12314.1"/>
    </source>
</evidence>
<sequence length="220" mass="25881">MRWFKWGFWVVLIALVFAFLHYTLPQRDIVRVTGTEIIRQDFSKWNRIFYAQTDSGNNEGVNRDLRLINTVYPDGKVMVFRNEDTGFGWPWYFKLDSSNLHAEADDRVSTRAAPEWVAIKHYGWRNEYLSIYPNAVTIWDVSGPEERIIPWSNFVIYAVIGLFMLGFYRLIQRFKRRKIDPALAQIEERWDAVEARAAEAGEDVGRARGGVRAWFKSWFG</sequence>
<organism evidence="2 3">
    <name type="scientific">Neptunicoccus cionae</name>
    <dbReference type="NCBI Taxonomy" id="2035344"/>
    <lineage>
        <taxon>Bacteria</taxon>
        <taxon>Pseudomonadati</taxon>
        <taxon>Pseudomonadota</taxon>
        <taxon>Alphaproteobacteria</taxon>
        <taxon>Rhodobacterales</taxon>
        <taxon>Paracoccaceae</taxon>
        <taxon>Neptunicoccus</taxon>
    </lineage>
</organism>
<keyword evidence="3" id="KW-1185">Reference proteome</keyword>
<evidence type="ECO:0000256" key="1">
    <source>
        <dbReference type="SAM" id="Phobius"/>
    </source>
</evidence>
<name>A0A916VNT2_9RHOB</name>
<dbReference type="AlphaFoldDB" id="A0A916VNT2"/>
<evidence type="ECO:0000313" key="3">
    <source>
        <dbReference type="Proteomes" id="UP000628017"/>
    </source>
</evidence>
<proteinExistence type="predicted"/>
<keyword evidence="1" id="KW-1133">Transmembrane helix</keyword>
<dbReference type="Pfam" id="PF07509">
    <property type="entry name" value="DUF1523"/>
    <property type="match status" value="1"/>
</dbReference>
<keyword evidence="1" id="KW-0812">Transmembrane</keyword>
<protein>
    <recommendedName>
        <fullName evidence="4">DUF1523 domain-containing protein</fullName>
    </recommendedName>
</protein>
<evidence type="ECO:0008006" key="4">
    <source>
        <dbReference type="Google" id="ProtNLM"/>
    </source>
</evidence>
<comment type="caution">
    <text evidence="2">The sequence shown here is derived from an EMBL/GenBank/DDBJ whole genome shotgun (WGS) entry which is preliminary data.</text>
</comment>
<dbReference type="InterPro" id="IPR011088">
    <property type="entry name" value="Phage_phiNM3_A0EWY4"/>
</dbReference>
<dbReference type="RefSeq" id="WP_188671652.1">
    <property type="nucleotide sequence ID" value="NZ_BMKA01000002.1"/>
</dbReference>
<accession>A0A916VNT2</accession>
<dbReference type="EMBL" id="BMKA01000002">
    <property type="protein sequence ID" value="GGA12314.1"/>
    <property type="molecule type" value="Genomic_DNA"/>
</dbReference>
<dbReference type="Proteomes" id="UP000628017">
    <property type="component" value="Unassembled WGS sequence"/>
</dbReference>
<feature type="transmembrane region" description="Helical" evidence="1">
    <location>
        <begin position="154"/>
        <end position="171"/>
    </location>
</feature>
<reference evidence="2" key="2">
    <citation type="submission" date="2020-09" db="EMBL/GenBank/DDBJ databases">
        <authorList>
            <person name="Sun Q."/>
            <person name="Zhou Y."/>
        </authorList>
    </citation>
    <scope>NUCLEOTIDE SEQUENCE</scope>
    <source>
        <strain evidence="2">CGMCC 1.15880</strain>
    </source>
</reference>
<keyword evidence="1" id="KW-0472">Membrane</keyword>